<gene>
    <name evidence="2" type="ORF">LP52_24180</name>
</gene>
<keyword evidence="1" id="KW-0560">Oxidoreductase</keyword>
<dbReference type="GO" id="GO:0050660">
    <property type="term" value="F:flavin adenine dinucleotide binding"/>
    <property type="evidence" value="ECO:0007669"/>
    <property type="project" value="TreeGrafter"/>
</dbReference>
<dbReference type="GO" id="GO:0004497">
    <property type="term" value="F:monooxygenase activity"/>
    <property type="evidence" value="ECO:0007669"/>
    <property type="project" value="TreeGrafter"/>
</dbReference>
<organism evidence="2 3">
    <name type="scientific">Streptomonospora alba</name>
    <dbReference type="NCBI Taxonomy" id="183763"/>
    <lineage>
        <taxon>Bacteria</taxon>
        <taxon>Bacillati</taxon>
        <taxon>Actinomycetota</taxon>
        <taxon>Actinomycetes</taxon>
        <taxon>Streptosporangiales</taxon>
        <taxon>Nocardiopsidaceae</taxon>
        <taxon>Streptomonospora</taxon>
    </lineage>
</organism>
<evidence type="ECO:0000256" key="1">
    <source>
        <dbReference type="ARBA" id="ARBA00023002"/>
    </source>
</evidence>
<dbReference type="InterPro" id="IPR036188">
    <property type="entry name" value="FAD/NAD-bd_sf"/>
</dbReference>
<comment type="caution">
    <text evidence="2">The sequence shown here is derived from an EMBL/GenBank/DDBJ whole genome shotgun (WGS) entry which is preliminary data.</text>
</comment>
<dbReference type="InterPro" id="IPR050982">
    <property type="entry name" value="Auxin_biosynth/cation_transpt"/>
</dbReference>
<dbReference type="PANTHER" id="PTHR43539:SF78">
    <property type="entry name" value="FLAVIN-CONTAINING MONOOXYGENASE"/>
    <property type="match status" value="1"/>
</dbReference>
<dbReference type="PRINTS" id="PR00469">
    <property type="entry name" value="PNDRDTASEII"/>
</dbReference>
<dbReference type="PRINTS" id="PR00368">
    <property type="entry name" value="FADPNR"/>
</dbReference>
<dbReference type="Gene3D" id="3.50.50.60">
    <property type="entry name" value="FAD/NAD(P)-binding domain"/>
    <property type="match status" value="1"/>
</dbReference>
<dbReference type="Proteomes" id="UP000031675">
    <property type="component" value="Unassembled WGS sequence"/>
</dbReference>
<dbReference type="STRING" id="183763.LP52_24180"/>
<protein>
    <submittedName>
        <fullName evidence="2">FAD-dependent oxidoreductase</fullName>
    </submittedName>
</protein>
<evidence type="ECO:0000313" key="2">
    <source>
        <dbReference type="EMBL" id="KIH96570.1"/>
    </source>
</evidence>
<dbReference type="RefSeq" id="WP_040276717.1">
    <property type="nucleotide sequence ID" value="NZ_JROO01000057.1"/>
</dbReference>
<dbReference type="PANTHER" id="PTHR43539">
    <property type="entry name" value="FLAVIN-BINDING MONOOXYGENASE-LIKE PROTEIN (AFU_ORTHOLOGUE AFUA_4G09220)"/>
    <property type="match status" value="1"/>
</dbReference>
<dbReference type="AlphaFoldDB" id="A0A0C2JC70"/>
<reference evidence="3" key="1">
    <citation type="journal article" date="2015" name="Chem. Biol.">
        <title>Structure, bioactivity, and resistance mechanism of streptomonomicin, an unusual lasso Peptide from an understudied halophilic actinomycete.</title>
        <authorList>
            <person name="Metelev M."/>
            <person name="Tietz J.I."/>
            <person name="Melby J.O."/>
            <person name="Blair P.M."/>
            <person name="Zhu L."/>
            <person name="Livnat I."/>
            <person name="Severinov K."/>
            <person name="Mitchell D.A."/>
        </authorList>
    </citation>
    <scope>NUCLEOTIDE SEQUENCE [LARGE SCALE GENOMIC DNA]</scope>
    <source>
        <strain evidence="3">YIM 90003</strain>
    </source>
</reference>
<dbReference type="EMBL" id="JROO01000057">
    <property type="protein sequence ID" value="KIH96570.1"/>
    <property type="molecule type" value="Genomic_DNA"/>
</dbReference>
<proteinExistence type="predicted"/>
<keyword evidence="3" id="KW-1185">Reference proteome</keyword>
<dbReference type="OrthoDB" id="4328825at2"/>
<evidence type="ECO:0000313" key="3">
    <source>
        <dbReference type="Proteomes" id="UP000031675"/>
    </source>
</evidence>
<name>A0A0C2JC70_9ACTN</name>
<dbReference type="SUPFAM" id="SSF51905">
    <property type="entry name" value="FAD/NAD(P)-binding domain"/>
    <property type="match status" value="2"/>
</dbReference>
<dbReference type="Pfam" id="PF13738">
    <property type="entry name" value="Pyr_redox_3"/>
    <property type="match status" value="1"/>
</dbReference>
<sequence length="359" mass="38313">MSTPDDTVIIVGGGQSGLTAARAARDADLRPLVLEAGERPVGSWPHYYDSLTVFSPARHSAMPGAPFPGAPDRYPHRDEVAAYLERYAAQLDVEIRTGTRVEAVEADGAGFAVHTADGRTLSAAGLIAAGGSFANPHLPVLPGQEDFPGDLLHVADYRKPEPYAGKRVVVVGGGNSAVQVGYELSRTASVTLATRAPIRFLHQLHNGRDLHDWLVDTGFDRLPPEWLVHYVGGTPVMETGDYGNALDSGRMDRREMFTAFDGDHVVWADGRREPVDTVLFATGYRPALGYLRPLGALDPDGAPLHTGGVSATHPGLVYAGLEFQRSFSSNTLRGVHRDAEHVVAPLAAHVRKAPAAAGL</sequence>
<accession>A0A0C2JC70</accession>